<keyword evidence="2" id="KW-1185">Reference proteome</keyword>
<gene>
    <name evidence="1" type="ORF">BPAG_LOCUS13098</name>
</gene>
<organism evidence="3">
    <name type="scientific">Brugia pahangi</name>
    <name type="common">Filarial nematode worm</name>
    <dbReference type="NCBI Taxonomy" id="6280"/>
    <lineage>
        <taxon>Eukaryota</taxon>
        <taxon>Metazoa</taxon>
        <taxon>Ecdysozoa</taxon>
        <taxon>Nematoda</taxon>
        <taxon>Chromadorea</taxon>
        <taxon>Rhabditida</taxon>
        <taxon>Spirurina</taxon>
        <taxon>Spiruromorpha</taxon>
        <taxon>Filarioidea</taxon>
        <taxon>Onchocercidae</taxon>
        <taxon>Brugia</taxon>
    </lineage>
</organism>
<evidence type="ECO:0000313" key="2">
    <source>
        <dbReference type="Proteomes" id="UP000278627"/>
    </source>
</evidence>
<accession>A0A0N4TW69</accession>
<dbReference type="EMBL" id="UZAD01013353">
    <property type="protein sequence ID" value="VDN94284.1"/>
    <property type="molecule type" value="Genomic_DNA"/>
</dbReference>
<dbReference type="WBParaSite" id="BPAG_0001317001-mRNA-1">
    <property type="protein sequence ID" value="BPAG_0001317001-mRNA-1"/>
    <property type="gene ID" value="BPAG_0001317001"/>
</dbReference>
<proteinExistence type="predicted"/>
<name>A0A0N4TW69_BRUPA</name>
<evidence type="ECO:0000313" key="3">
    <source>
        <dbReference type="WBParaSite" id="BPAG_0001317001-mRNA-1"/>
    </source>
</evidence>
<reference evidence="1 2" key="2">
    <citation type="submission" date="2018-11" db="EMBL/GenBank/DDBJ databases">
        <authorList>
            <consortium name="Pathogen Informatics"/>
        </authorList>
    </citation>
    <scope>NUCLEOTIDE SEQUENCE [LARGE SCALE GENOMIC DNA]</scope>
</reference>
<evidence type="ECO:0000313" key="1">
    <source>
        <dbReference type="EMBL" id="VDN94284.1"/>
    </source>
</evidence>
<dbReference type="Proteomes" id="UP000278627">
    <property type="component" value="Unassembled WGS sequence"/>
</dbReference>
<reference evidence="3" key="1">
    <citation type="submission" date="2017-02" db="UniProtKB">
        <authorList>
            <consortium name="WormBaseParasite"/>
        </authorList>
    </citation>
    <scope>IDENTIFICATION</scope>
</reference>
<dbReference type="AlphaFoldDB" id="A0A0N4TW69"/>
<sequence>MALKIQASINPSITPLRLHIVEEVESLYFAKAILTHAKCSSNEAEEIAAVPNIFNGHD</sequence>
<protein>
    <submittedName>
        <fullName evidence="3">GST N-terminal domain-containing protein</fullName>
    </submittedName>
</protein>